<proteinExistence type="predicted"/>
<dbReference type="Proteomes" id="UP000052008">
    <property type="component" value="Unassembled WGS sequence"/>
</dbReference>
<evidence type="ECO:0000256" key="7">
    <source>
        <dbReference type="ARBA" id="ARBA00023136"/>
    </source>
</evidence>
<comment type="caution">
    <text evidence="10">The sequence shown here is derived from an EMBL/GenBank/DDBJ whole genome shotgun (WGS) entry which is preliminary data.</text>
</comment>
<feature type="transmembrane region" description="Helical" evidence="8">
    <location>
        <begin position="394"/>
        <end position="417"/>
    </location>
</feature>
<evidence type="ECO:0000313" key="10">
    <source>
        <dbReference type="EMBL" id="KPJ52208.1"/>
    </source>
</evidence>
<feature type="transmembrane region" description="Helical" evidence="8">
    <location>
        <begin position="107"/>
        <end position="127"/>
    </location>
</feature>
<feature type="transmembrane region" description="Helical" evidence="8">
    <location>
        <begin position="225"/>
        <end position="244"/>
    </location>
</feature>
<sequence>MTRLLEHEMAHVDVEGTPKLKPCWRWLGAVLAVGAVLRLFGIRWGFPYHFHPDENMMIIVLDRIRAGHLNPDFFAYGSFPLYLVKGIIGLFTVLIQGEVDPYLVGRIVAALCGIATLLVLFVLGRRVYGDRTALFGTLFLALSVIHIQLSHFYTVDIFLALIVVATLLGAWRLGSEGDRFSYIATGLLLGLGGATKGAAVFLLPPIALAHWFGPGNRNRGRWSHVALLAGAAALAFMLAEPYAVLELGHFLRDLAEQSSMVTGRADFPYTRQYAGTIPYLYQVRNTLLWGLGLPLEILALLGLALAVKRAVGLGLFRGGRRGFRLTLRPTLAGRNWSDLFVLSFVIPYFLVVGAFHTKHMRYLAPIVPLLCLVAGRLIVYAIERLRTAGWRRFAVGAAWCAFALTALYALAFARIYLLPSTRLAATEWIGRNAGSRDTILIEHWDDRVPVDADDRGYNIVDLPQYEPDTEEKRRLLADALAG</sequence>
<dbReference type="PANTHER" id="PTHR33908">
    <property type="entry name" value="MANNOSYLTRANSFERASE YKCB-RELATED"/>
    <property type="match status" value="1"/>
</dbReference>
<feature type="transmembrane region" description="Helical" evidence="8">
    <location>
        <begin position="73"/>
        <end position="95"/>
    </location>
</feature>
<dbReference type="InterPro" id="IPR050297">
    <property type="entry name" value="LipidA_mod_glycosyltrf_83"/>
</dbReference>
<evidence type="ECO:0000256" key="4">
    <source>
        <dbReference type="ARBA" id="ARBA00022679"/>
    </source>
</evidence>
<dbReference type="GO" id="GO:0016763">
    <property type="term" value="F:pentosyltransferase activity"/>
    <property type="evidence" value="ECO:0007669"/>
    <property type="project" value="TreeGrafter"/>
</dbReference>
<evidence type="ECO:0000256" key="2">
    <source>
        <dbReference type="ARBA" id="ARBA00022475"/>
    </source>
</evidence>
<evidence type="ECO:0000256" key="6">
    <source>
        <dbReference type="ARBA" id="ARBA00022989"/>
    </source>
</evidence>
<keyword evidence="6 8" id="KW-1133">Transmembrane helix</keyword>
<feature type="transmembrane region" description="Helical" evidence="8">
    <location>
        <begin position="26"/>
        <end position="46"/>
    </location>
</feature>
<evidence type="ECO:0000313" key="11">
    <source>
        <dbReference type="Proteomes" id="UP000052008"/>
    </source>
</evidence>
<keyword evidence="3" id="KW-0328">Glycosyltransferase</keyword>
<feature type="transmembrane region" description="Helical" evidence="8">
    <location>
        <begin position="157"/>
        <end position="174"/>
    </location>
</feature>
<keyword evidence="4" id="KW-0808">Transferase</keyword>
<keyword evidence="5 8" id="KW-0812">Transmembrane</keyword>
<comment type="subcellular location">
    <subcellularLocation>
        <location evidence="1">Cell membrane</location>
        <topology evidence="1">Multi-pass membrane protein</topology>
    </subcellularLocation>
</comment>
<name>A0A0S7WPW4_UNCT6</name>
<feature type="domain" description="Glycosyltransferase RgtA/B/C/D-like" evidence="9">
    <location>
        <begin position="88"/>
        <end position="236"/>
    </location>
</feature>
<dbReference type="GO" id="GO:0009103">
    <property type="term" value="P:lipopolysaccharide biosynthetic process"/>
    <property type="evidence" value="ECO:0007669"/>
    <property type="project" value="UniProtKB-ARBA"/>
</dbReference>
<reference evidence="10 11" key="1">
    <citation type="journal article" date="2015" name="Microbiome">
        <title>Genomic resolution of linkages in carbon, nitrogen, and sulfur cycling among widespread estuary sediment bacteria.</title>
        <authorList>
            <person name="Baker B.J."/>
            <person name="Lazar C.S."/>
            <person name="Teske A.P."/>
            <person name="Dick G.J."/>
        </authorList>
    </citation>
    <scope>NUCLEOTIDE SEQUENCE [LARGE SCALE GENOMIC DNA]</scope>
    <source>
        <strain evidence="10">DG_24</strain>
    </source>
</reference>
<evidence type="ECO:0000259" key="9">
    <source>
        <dbReference type="Pfam" id="PF13231"/>
    </source>
</evidence>
<feature type="transmembrane region" description="Helical" evidence="8">
    <location>
        <begin position="362"/>
        <end position="382"/>
    </location>
</feature>
<dbReference type="EMBL" id="LIZS01000071">
    <property type="protein sequence ID" value="KPJ52208.1"/>
    <property type="molecule type" value="Genomic_DNA"/>
</dbReference>
<evidence type="ECO:0000256" key="8">
    <source>
        <dbReference type="SAM" id="Phobius"/>
    </source>
</evidence>
<evidence type="ECO:0000256" key="5">
    <source>
        <dbReference type="ARBA" id="ARBA00022692"/>
    </source>
</evidence>
<organism evidence="10 11">
    <name type="scientific">candidate division TA06 bacterium DG_24</name>
    <dbReference type="NCBI Taxonomy" id="1703770"/>
    <lineage>
        <taxon>Bacteria</taxon>
        <taxon>Bacteria division TA06</taxon>
    </lineage>
</organism>
<feature type="transmembrane region" description="Helical" evidence="8">
    <location>
        <begin position="336"/>
        <end position="356"/>
    </location>
</feature>
<dbReference type="PANTHER" id="PTHR33908:SF11">
    <property type="entry name" value="MEMBRANE PROTEIN"/>
    <property type="match status" value="1"/>
</dbReference>
<evidence type="ECO:0000256" key="1">
    <source>
        <dbReference type="ARBA" id="ARBA00004651"/>
    </source>
</evidence>
<accession>A0A0S7WPW4</accession>
<gene>
    <name evidence="10" type="ORF">AMJ39_08375</name>
</gene>
<feature type="transmembrane region" description="Helical" evidence="8">
    <location>
        <begin position="180"/>
        <end position="213"/>
    </location>
</feature>
<evidence type="ECO:0000256" key="3">
    <source>
        <dbReference type="ARBA" id="ARBA00022676"/>
    </source>
</evidence>
<dbReference type="InterPro" id="IPR038731">
    <property type="entry name" value="RgtA/B/C-like"/>
</dbReference>
<protein>
    <recommendedName>
        <fullName evidence="9">Glycosyltransferase RgtA/B/C/D-like domain-containing protein</fullName>
    </recommendedName>
</protein>
<dbReference type="STRING" id="1703770.AMJ39_08375"/>
<keyword evidence="2" id="KW-1003">Cell membrane</keyword>
<feature type="non-terminal residue" evidence="10">
    <location>
        <position position="482"/>
    </location>
</feature>
<dbReference type="GO" id="GO:0005886">
    <property type="term" value="C:plasma membrane"/>
    <property type="evidence" value="ECO:0007669"/>
    <property type="project" value="UniProtKB-SubCell"/>
</dbReference>
<keyword evidence="7 8" id="KW-0472">Membrane</keyword>
<dbReference type="Pfam" id="PF13231">
    <property type="entry name" value="PMT_2"/>
    <property type="match status" value="1"/>
</dbReference>
<dbReference type="AlphaFoldDB" id="A0A0S7WPW4"/>